<reference evidence="2 3" key="1">
    <citation type="submission" date="2020-05" db="EMBL/GenBank/DDBJ databases">
        <title>Horizontal transmission and recombination maintain forever young bacterial symbiont genomes.</title>
        <authorList>
            <person name="Russell S.L."/>
            <person name="Pepper-Tunick E."/>
            <person name="Svedberg J."/>
            <person name="Byrne A."/>
            <person name="Ruelas Castillo J."/>
            <person name="Vollmers C."/>
            <person name="Beinart R.A."/>
            <person name="Corbett-Detig R."/>
        </authorList>
    </citation>
    <scope>NUCLEOTIDE SEQUENCE [LARGE SCALE GENOMIC DNA]</scope>
    <source>
        <strain evidence="2">Santa_Monica_outfall</strain>
    </source>
</reference>
<dbReference type="Proteomes" id="UP000509658">
    <property type="component" value="Chromosome"/>
</dbReference>
<evidence type="ECO:0000259" key="1">
    <source>
        <dbReference type="Pfam" id="PF07603"/>
    </source>
</evidence>
<proteinExistence type="predicted"/>
<protein>
    <submittedName>
        <fullName evidence="2">DUF1566 domain-containing protein</fullName>
    </submittedName>
</protein>
<dbReference type="AlphaFoldDB" id="A0A6N0HZI9"/>
<organism evidence="2 3">
    <name type="scientific">Candidatus Reidiella endopervernicosa</name>
    <dbReference type="NCBI Taxonomy" id="2738883"/>
    <lineage>
        <taxon>Bacteria</taxon>
        <taxon>Pseudomonadati</taxon>
        <taxon>Pseudomonadota</taxon>
        <taxon>Gammaproteobacteria</taxon>
        <taxon>Candidatus Reidiella</taxon>
    </lineage>
</organism>
<sequence>MNDTGITECANATTNGLACNDAMDGTDLFPEQDAEYGRDVTHNDDSDGRAGFSFTKLGSDGSALAIQNGVWSDSGSEVTGTKWSCIEDNVTGLIWEVKTNNDTPDLHDMEWSYSWYSTDAASNGGEVGTADAGDNCLDDSRCDTEKYVADVNAAALCGFTDWRLPEREELRSIFDYSKSVMPSIDADWFPNSDAVVPWVWTVSTYAYNDETTKAWLLNFNGTGDSAFGKSMQLHIRLVSGGV</sequence>
<name>A0A6N0HZI9_9GAMM</name>
<evidence type="ECO:0000313" key="3">
    <source>
        <dbReference type="Proteomes" id="UP000509658"/>
    </source>
</evidence>
<accession>A0A6N0HZI9</accession>
<dbReference type="RefSeq" id="WP_174673577.1">
    <property type="nucleotide sequence ID" value="NZ_CP054491.1"/>
</dbReference>
<dbReference type="KEGG" id="rev:HUE57_17035"/>
<evidence type="ECO:0000313" key="2">
    <source>
        <dbReference type="EMBL" id="QKQ27797.1"/>
    </source>
</evidence>
<feature type="domain" description="Lcl C-terminal" evidence="1">
    <location>
        <begin position="85"/>
        <end position="238"/>
    </location>
</feature>
<dbReference type="Pfam" id="PF07603">
    <property type="entry name" value="Lcl_C"/>
    <property type="match status" value="1"/>
</dbReference>
<gene>
    <name evidence="2" type="ORF">HUE57_17035</name>
</gene>
<dbReference type="InterPro" id="IPR011460">
    <property type="entry name" value="Lcl_C"/>
</dbReference>
<dbReference type="EMBL" id="CP054491">
    <property type="protein sequence ID" value="QKQ27797.1"/>
    <property type="molecule type" value="Genomic_DNA"/>
</dbReference>
<keyword evidence="3" id="KW-1185">Reference proteome</keyword>